<sequence length="221" mass="24359">MMPSARLGALEEVRCLAALQGMPVQEQRRKAWRRRGLSTIPGRVASALTANNAPPIGSTALLIKAIVGGSDCEAEQDLQRHERTRDARCLNRRCRRPKCTTGCDNRVARAMALGVLINLWRPDLHVLTRTLRSSDANGVAAVASTVICAASGIWPQAFCGCGGRSVECYRTVNQRCSIPRTPRAILRLHLSKANLPISWPRYRPARRFHGTNRFDVPILTG</sequence>
<keyword evidence="2" id="KW-1185">Reference proteome</keyword>
<accession>A0A5C3P5Q4</accession>
<proteinExistence type="predicted"/>
<dbReference type="AlphaFoldDB" id="A0A5C3P5Q4"/>
<organism evidence="1 2">
    <name type="scientific">Polyporus arcularius HHB13444</name>
    <dbReference type="NCBI Taxonomy" id="1314778"/>
    <lineage>
        <taxon>Eukaryota</taxon>
        <taxon>Fungi</taxon>
        <taxon>Dikarya</taxon>
        <taxon>Basidiomycota</taxon>
        <taxon>Agaricomycotina</taxon>
        <taxon>Agaricomycetes</taxon>
        <taxon>Polyporales</taxon>
        <taxon>Polyporaceae</taxon>
        <taxon>Polyporus</taxon>
    </lineage>
</organism>
<dbReference type="InParanoid" id="A0A5C3P5Q4"/>
<dbReference type="Proteomes" id="UP000308197">
    <property type="component" value="Unassembled WGS sequence"/>
</dbReference>
<gene>
    <name evidence="1" type="ORF">K466DRAFT_589022</name>
</gene>
<name>A0A5C3P5Q4_9APHY</name>
<reference evidence="1 2" key="1">
    <citation type="journal article" date="2019" name="Nat. Ecol. Evol.">
        <title>Megaphylogeny resolves global patterns of mushroom evolution.</title>
        <authorList>
            <person name="Varga T."/>
            <person name="Krizsan K."/>
            <person name="Foldi C."/>
            <person name="Dima B."/>
            <person name="Sanchez-Garcia M."/>
            <person name="Sanchez-Ramirez S."/>
            <person name="Szollosi G.J."/>
            <person name="Szarkandi J.G."/>
            <person name="Papp V."/>
            <person name="Albert L."/>
            <person name="Andreopoulos W."/>
            <person name="Angelini C."/>
            <person name="Antonin V."/>
            <person name="Barry K.W."/>
            <person name="Bougher N.L."/>
            <person name="Buchanan P."/>
            <person name="Buyck B."/>
            <person name="Bense V."/>
            <person name="Catcheside P."/>
            <person name="Chovatia M."/>
            <person name="Cooper J."/>
            <person name="Damon W."/>
            <person name="Desjardin D."/>
            <person name="Finy P."/>
            <person name="Geml J."/>
            <person name="Haridas S."/>
            <person name="Hughes K."/>
            <person name="Justo A."/>
            <person name="Karasinski D."/>
            <person name="Kautmanova I."/>
            <person name="Kiss B."/>
            <person name="Kocsube S."/>
            <person name="Kotiranta H."/>
            <person name="LaButti K.M."/>
            <person name="Lechner B.E."/>
            <person name="Liimatainen K."/>
            <person name="Lipzen A."/>
            <person name="Lukacs Z."/>
            <person name="Mihaltcheva S."/>
            <person name="Morgado L.N."/>
            <person name="Niskanen T."/>
            <person name="Noordeloos M.E."/>
            <person name="Ohm R.A."/>
            <person name="Ortiz-Santana B."/>
            <person name="Ovrebo C."/>
            <person name="Racz N."/>
            <person name="Riley R."/>
            <person name="Savchenko A."/>
            <person name="Shiryaev A."/>
            <person name="Soop K."/>
            <person name="Spirin V."/>
            <person name="Szebenyi C."/>
            <person name="Tomsovsky M."/>
            <person name="Tulloss R.E."/>
            <person name="Uehling J."/>
            <person name="Grigoriev I.V."/>
            <person name="Vagvolgyi C."/>
            <person name="Papp T."/>
            <person name="Martin F.M."/>
            <person name="Miettinen O."/>
            <person name="Hibbett D.S."/>
            <person name="Nagy L.G."/>
        </authorList>
    </citation>
    <scope>NUCLEOTIDE SEQUENCE [LARGE SCALE GENOMIC DNA]</scope>
    <source>
        <strain evidence="1 2">HHB13444</strain>
    </source>
</reference>
<evidence type="ECO:0000313" key="2">
    <source>
        <dbReference type="Proteomes" id="UP000308197"/>
    </source>
</evidence>
<dbReference type="EMBL" id="ML211323">
    <property type="protein sequence ID" value="TFK84339.1"/>
    <property type="molecule type" value="Genomic_DNA"/>
</dbReference>
<protein>
    <submittedName>
        <fullName evidence="1">Uncharacterized protein</fullName>
    </submittedName>
</protein>
<evidence type="ECO:0000313" key="1">
    <source>
        <dbReference type="EMBL" id="TFK84339.1"/>
    </source>
</evidence>